<dbReference type="InterPro" id="IPR008278">
    <property type="entry name" value="4-PPantetheinyl_Trfase_dom"/>
</dbReference>
<dbReference type="eggNOG" id="COG2091">
    <property type="taxonomic scope" value="Bacteria"/>
</dbReference>
<dbReference type="GO" id="GO:0019878">
    <property type="term" value="P:lysine biosynthetic process via aminoadipic acid"/>
    <property type="evidence" value="ECO:0007669"/>
    <property type="project" value="TreeGrafter"/>
</dbReference>
<evidence type="ECO:0000256" key="1">
    <source>
        <dbReference type="ARBA" id="ARBA00010990"/>
    </source>
</evidence>
<evidence type="ECO:0000313" key="5">
    <source>
        <dbReference type="Proteomes" id="UP000003494"/>
    </source>
</evidence>
<dbReference type="Gene3D" id="3.90.470.20">
    <property type="entry name" value="4'-phosphopantetheinyl transferase domain"/>
    <property type="match status" value="1"/>
</dbReference>
<dbReference type="STRING" id="626523.GCWU000342_00202"/>
<dbReference type="Proteomes" id="UP000003494">
    <property type="component" value="Unassembled WGS sequence"/>
</dbReference>
<dbReference type="Pfam" id="PF01648">
    <property type="entry name" value="ACPS"/>
    <property type="match status" value="1"/>
</dbReference>
<gene>
    <name evidence="4" type="ORF">GCWU000342_00202</name>
</gene>
<name>C4G826_9FIRM</name>
<evidence type="ECO:0000256" key="2">
    <source>
        <dbReference type="ARBA" id="ARBA00022679"/>
    </source>
</evidence>
<dbReference type="EMBL" id="ACIP02000001">
    <property type="protein sequence ID" value="EEP28853.1"/>
    <property type="molecule type" value="Genomic_DNA"/>
</dbReference>
<organism evidence="4 5">
    <name type="scientific">Shuttleworthella satelles DSM 14600</name>
    <dbReference type="NCBI Taxonomy" id="626523"/>
    <lineage>
        <taxon>Bacteria</taxon>
        <taxon>Bacillati</taxon>
        <taxon>Bacillota</taxon>
        <taxon>Clostridia</taxon>
        <taxon>Lachnospirales</taxon>
        <taxon>Lachnospiraceae</taxon>
        <taxon>Shuttleworthella</taxon>
    </lineage>
</organism>
<dbReference type="AlphaFoldDB" id="C4G826"/>
<evidence type="ECO:0000259" key="3">
    <source>
        <dbReference type="Pfam" id="PF01648"/>
    </source>
</evidence>
<dbReference type="PANTHER" id="PTHR12215">
    <property type="entry name" value="PHOSPHOPANTETHEINE TRANSFERASE"/>
    <property type="match status" value="1"/>
</dbReference>
<sequence>MSLIILYIKTFPPLPRKGADAMMHRWGLNLLSHGLRQIYGLTLSSRALEYRGDHEGLGPGSGNSGHILLGPHGKPRLSDHPQIHFSLTNCPGLVACAFSDSEIGIDAEMPRGVSPALLSRVLTEEEAKMLASSDHLSFSHLWTCKEALAKCTGLGLNSDIYRVSFRLSAAAAIPPAAKYPPLFYPLLPVRFQRKDYYLAQGHLPDGHIISLCSAKVIDSIKILPVQQTRQ</sequence>
<feature type="domain" description="4'-phosphopantetheinyl transferase" evidence="3">
    <location>
        <begin position="103"/>
        <end position="167"/>
    </location>
</feature>
<dbReference type="SUPFAM" id="SSF56214">
    <property type="entry name" value="4'-phosphopantetheinyl transferase"/>
    <property type="match status" value="2"/>
</dbReference>
<dbReference type="PANTHER" id="PTHR12215:SF10">
    <property type="entry name" value="L-AMINOADIPATE-SEMIALDEHYDE DEHYDROGENASE-PHOSPHOPANTETHEINYL TRANSFERASE"/>
    <property type="match status" value="1"/>
</dbReference>
<keyword evidence="2 4" id="KW-0808">Transferase</keyword>
<reference evidence="4" key="1">
    <citation type="submission" date="2009-04" db="EMBL/GenBank/DDBJ databases">
        <authorList>
            <person name="Weinstock G."/>
            <person name="Sodergren E."/>
            <person name="Clifton S."/>
            <person name="Fulton L."/>
            <person name="Fulton B."/>
            <person name="Courtney L."/>
            <person name="Fronick C."/>
            <person name="Harrison M."/>
            <person name="Strong C."/>
            <person name="Farmer C."/>
            <person name="Delahaunty K."/>
            <person name="Markovic C."/>
            <person name="Hall O."/>
            <person name="Minx P."/>
            <person name="Tomlinson C."/>
            <person name="Mitreva M."/>
            <person name="Nelson J."/>
            <person name="Hou S."/>
            <person name="Wollam A."/>
            <person name="Pepin K.H."/>
            <person name="Johnson M."/>
            <person name="Bhonagiri V."/>
            <person name="Nash W.E."/>
            <person name="Warren W."/>
            <person name="Chinwalla A."/>
            <person name="Mardis E.R."/>
            <person name="Wilson R.K."/>
        </authorList>
    </citation>
    <scope>NUCLEOTIDE SEQUENCE [LARGE SCALE GENOMIC DNA]</scope>
    <source>
        <strain evidence="4">DSM 14600</strain>
    </source>
</reference>
<proteinExistence type="inferred from homology"/>
<dbReference type="GO" id="GO:0000287">
    <property type="term" value="F:magnesium ion binding"/>
    <property type="evidence" value="ECO:0007669"/>
    <property type="project" value="InterPro"/>
</dbReference>
<accession>C4G826</accession>
<comment type="caution">
    <text evidence="4">The sequence shown here is derived from an EMBL/GenBank/DDBJ whole genome shotgun (WGS) entry which is preliminary data.</text>
</comment>
<protein>
    <submittedName>
        <fullName evidence="4">4'-phosphopantetheinyl transferase family protein</fullName>
    </submittedName>
</protein>
<comment type="similarity">
    <text evidence="1">Belongs to the P-Pant transferase superfamily. Gsp/Sfp/HetI/AcpT family.</text>
</comment>
<keyword evidence="5" id="KW-1185">Reference proteome</keyword>
<evidence type="ECO:0000313" key="4">
    <source>
        <dbReference type="EMBL" id="EEP28853.1"/>
    </source>
</evidence>
<dbReference type="InterPro" id="IPR050559">
    <property type="entry name" value="P-Pant_transferase_sf"/>
</dbReference>
<dbReference type="InterPro" id="IPR037143">
    <property type="entry name" value="4-PPantetheinyl_Trfase_dom_sf"/>
</dbReference>
<dbReference type="GO" id="GO:0005829">
    <property type="term" value="C:cytosol"/>
    <property type="evidence" value="ECO:0007669"/>
    <property type="project" value="TreeGrafter"/>
</dbReference>
<dbReference type="GO" id="GO:0008897">
    <property type="term" value="F:holo-[acyl-carrier-protein] synthase activity"/>
    <property type="evidence" value="ECO:0007669"/>
    <property type="project" value="InterPro"/>
</dbReference>
<dbReference type="HOGENOM" id="CLU_057011_6_4_9"/>